<evidence type="ECO:0000313" key="4">
    <source>
        <dbReference type="Proteomes" id="UP001162156"/>
    </source>
</evidence>
<feature type="region of interest" description="Disordered" evidence="1">
    <location>
        <begin position="569"/>
        <end position="594"/>
    </location>
</feature>
<accession>A0AAV8ZHA9</accession>
<reference evidence="3" key="1">
    <citation type="journal article" date="2023" name="Insect Mol. Biol.">
        <title>Genome sequencing provides insights into the evolution of gene families encoding plant cell wall-degrading enzymes in longhorned beetles.</title>
        <authorList>
            <person name="Shin N.R."/>
            <person name="Okamura Y."/>
            <person name="Kirsch R."/>
            <person name="Pauchet Y."/>
        </authorList>
    </citation>
    <scope>NUCLEOTIDE SEQUENCE</scope>
    <source>
        <strain evidence="3">RBIC_L_NR</strain>
    </source>
</reference>
<dbReference type="InterPro" id="IPR036397">
    <property type="entry name" value="RNaseH_sf"/>
</dbReference>
<feature type="compositionally biased region" description="Polar residues" evidence="1">
    <location>
        <begin position="24"/>
        <end position="35"/>
    </location>
</feature>
<name>A0AAV8ZHA9_9CUCU</name>
<dbReference type="GO" id="GO:0003676">
    <property type="term" value="F:nucleic acid binding"/>
    <property type="evidence" value="ECO:0007669"/>
    <property type="project" value="InterPro"/>
</dbReference>
<gene>
    <name evidence="3" type="ORF">NQ314_005139</name>
</gene>
<dbReference type="GO" id="GO:0006139">
    <property type="term" value="P:nucleobase-containing compound metabolic process"/>
    <property type="evidence" value="ECO:0007669"/>
    <property type="project" value="InterPro"/>
</dbReference>
<dbReference type="PANTHER" id="PTHR47765:SF2">
    <property type="entry name" value="EXONUCLEASE MUT-7 HOMOLOG"/>
    <property type="match status" value="1"/>
</dbReference>
<dbReference type="Pfam" id="PF01612">
    <property type="entry name" value="DNA_pol_A_exo1"/>
    <property type="match status" value="1"/>
</dbReference>
<dbReference type="InterPro" id="IPR012337">
    <property type="entry name" value="RNaseH-like_sf"/>
</dbReference>
<feature type="compositionally biased region" description="Basic and acidic residues" evidence="1">
    <location>
        <begin position="578"/>
        <end position="587"/>
    </location>
</feature>
<proteinExistence type="predicted"/>
<comment type="caution">
    <text evidence="3">The sequence shown here is derived from an EMBL/GenBank/DDBJ whole genome shotgun (WGS) entry which is preliminary data.</text>
</comment>
<dbReference type="Gene3D" id="3.30.420.10">
    <property type="entry name" value="Ribonuclease H-like superfamily/Ribonuclease H"/>
    <property type="match status" value="1"/>
</dbReference>
<evidence type="ECO:0000256" key="1">
    <source>
        <dbReference type="SAM" id="MobiDB-lite"/>
    </source>
</evidence>
<dbReference type="InterPro" id="IPR052408">
    <property type="entry name" value="Exonuclease_MUT-7-like"/>
</dbReference>
<dbReference type="Proteomes" id="UP001162156">
    <property type="component" value="Unassembled WGS sequence"/>
</dbReference>
<keyword evidence="4" id="KW-1185">Reference proteome</keyword>
<feature type="compositionally biased region" description="Basic residues" evidence="1">
    <location>
        <begin position="7"/>
        <end position="18"/>
    </location>
</feature>
<dbReference type="EMBL" id="JANEYF010001447">
    <property type="protein sequence ID" value="KAJ8964085.1"/>
    <property type="molecule type" value="Genomic_DNA"/>
</dbReference>
<dbReference type="AlphaFoldDB" id="A0AAV8ZHA9"/>
<protein>
    <recommendedName>
        <fullName evidence="2">3'-5' exonuclease domain-containing protein</fullName>
    </recommendedName>
</protein>
<evidence type="ECO:0000313" key="3">
    <source>
        <dbReference type="EMBL" id="KAJ8964085.1"/>
    </source>
</evidence>
<dbReference type="GO" id="GO:0008408">
    <property type="term" value="F:3'-5' exonuclease activity"/>
    <property type="evidence" value="ECO:0007669"/>
    <property type="project" value="InterPro"/>
</dbReference>
<feature type="domain" description="3'-5' exonuclease" evidence="2">
    <location>
        <begin position="424"/>
        <end position="546"/>
    </location>
</feature>
<dbReference type="SUPFAM" id="SSF53098">
    <property type="entry name" value="Ribonuclease H-like"/>
    <property type="match status" value="1"/>
</dbReference>
<organism evidence="3 4">
    <name type="scientific">Rhamnusium bicolor</name>
    <dbReference type="NCBI Taxonomy" id="1586634"/>
    <lineage>
        <taxon>Eukaryota</taxon>
        <taxon>Metazoa</taxon>
        <taxon>Ecdysozoa</taxon>
        <taxon>Arthropoda</taxon>
        <taxon>Hexapoda</taxon>
        <taxon>Insecta</taxon>
        <taxon>Pterygota</taxon>
        <taxon>Neoptera</taxon>
        <taxon>Endopterygota</taxon>
        <taxon>Coleoptera</taxon>
        <taxon>Polyphaga</taxon>
        <taxon>Cucujiformia</taxon>
        <taxon>Chrysomeloidea</taxon>
        <taxon>Cerambycidae</taxon>
        <taxon>Lepturinae</taxon>
        <taxon>Rhagiini</taxon>
        <taxon>Rhamnusium</taxon>
    </lineage>
</organism>
<sequence length="751" mass="86401">MSFQGRVRGRGRPYHYRNSRNNERLQNMTTPSSQDVPKPKQINRNISKHDNNCCQEISISLDLDENGMHFLAELKNMWNMQFHSAKSKTLPMFIVEEFKSWSTMSRNKIIHLLIPQLKIDALKLVMKQNTLALTKLILEIFEMAQDSDIFLDIIRCMIEKKQYKEACQFATLLNLQDNFPIEDFLVPLVLQDKLFGVDEFLKASPRHQTELIIFLDSVLGKPSVRDTMGDYASNFGIPEVKYDKMHAKPWKKLITRLLKMFKLTSELTPNLNKRRNEGALNFLLHKRFVENSFGDESWKEMVQEAVGDEECLQKELVYQVAQYGDTSEALKWAHFYNIDKKDWPYNVRMLQENPDGNRTQQRMIQQEEECWEDEIPQQDPVEYHKSSLPFSAVHLIDSPTGFESFLDTGLQIASGSQALEVTPNELALMQIATRENVFVLDIVNLGNKVPHLWQELSKFLFNNCDILKLGFSLTGDIHMIRQALPDLNFSPKQVGFLDLCSLWKHLDKFPEVKLPYEGMPLRESQIEYAALDAYCLIQVYDVMKKSCEDMDYPFEETCYNLMTNEKMPKKKTKKVGNKKNDNPHKEISQPGSPHPVPVPAGKIKVVCDTMLQGLGRKLRSCGINSLNGYVPSGHCLKIVSDDVDQQIREVIDYFKIIVTKDHVFSRCQACNGNNFVKVSRSTMNALINSSEPKLCPPPPCLYEDEATGFSSEDDYEEAGPPISVQRKWELYPDEKIDVGLCQTRMGQKNSS</sequence>
<dbReference type="InterPro" id="IPR002562">
    <property type="entry name" value="3'-5'_exonuclease_dom"/>
</dbReference>
<feature type="region of interest" description="Disordered" evidence="1">
    <location>
        <begin position="1"/>
        <end position="39"/>
    </location>
</feature>
<evidence type="ECO:0000259" key="2">
    <source>
        <dbReference type="Pfam" id="PF01612"/>
    </source>
</evidence>
<dbReference type="PANTHER" id="PTHR47765">
    <property type="entry name" value="3'-5' EXONUCLEASE DOMAIN-CONTAINING PROTEIN"/>
    <property type="match status" value="1"/>
</dbReference>